<dbReference type="Pfam" id="PF23598">
    <property type="entry name" value="LRR_14"/>
    <property type="match status" value="1"/>
</dbReference>
<evidence type="ECO:0000256" key="2">
    <source>
        <dbReference type="ARBA" id="ARBA00022614"/>
    </source>
</evidence>
<dbReference type="InterPro" id="IPR055414">
    <property type="entry name" value="LRR_R13L4/SHOC2-like"/>
</dbReference>
<dbReference type="SUPFAM" id="SSF52058">
    <property type="entry name" value="L domain-like"/>
    <property type="match status" value="1"/>
</dbReference>
<gene>
    <name evidence="6" type="ORF">D9Q98_007994</name>
</gene>
<comment type="subcellular location">
    <subcellularLocation>
        <location evidence="1">Cytoplasm</location>
        <location evidence="1">Cytoskeleton</location>
        <location evidence="1">Cilium axoneme</location>
    </subcellularLocation>
</comment>
<keyword evidence="7" id="KW-1185">Reference proteome</keyword>
<dbReference type="AlphaFoldDB" id="A0A9D4THW8"/>
<evidence type="ECO:0000313" key="6">
    <source>
        <dbReference type="EMBL" id="KAI3426026.1"/>
    </source>
</evidence>
<dbReference type="GO" id="GO:0005930">
    <property type="term" value="C:axoneme"/>
    <property type="evidence" value="ECO:0007669"/>
    <property type="project" value="UniProtKB-SubCell"/>
</dbReference>
<evidence type="ECO:0000313" key="7">
    <source>
        <dbReference type="Proteomes" id="UP001055712"/>
    </source>
</evidence>
<organism evidence="6 7">
    <name type="scientific">Chlorella vulgaris</name>
    <name type="common">Green alga</name>
    <dbReference type="NCBI Taxonomy" id="3077"/>
    <lineage>
        <taxon>Eukaryota</taxon>
        <taxon>Viridiplantae</taxon>
        <taxon>Chlorophyta</taxon>
        <taxon>core chlorophytes</taxon>
        <taxon>Trebouxiophyceae</taxon>
        <taxon>Chlorellales</taxon>
        <taxon>Chlorellaceae</taxon>
        <taxon>Chlorella clade</taxon>
        <taxon>Chlorella</taxon>
    </lineage>
</organism>
<evidence type="ECO:0000256" key="1">
    <source>
        <dbReference type="ARBA" id="ARBA00004430"/>
    </source>
</evidence>
<dbReference type="InterPro" id="IPR003591">
    <property type="entry name" value="Leu-rich_rpt_typical-subtyp"/>
</dbReference>
<comment type="caution">
    <text evidence="6">The sequence shown here is derived from an EMBL/GenBank/DDBJ whole genome shotgun (WGS) entry which is preliminary data.</text>
</comment>
<feature type="region of interest" description="Disordered" evidence="4">
    <location>
        <begin position="1"/>
        <end position="36"/>
    </location>
</feature>
<feature type="region of interest" description="Disordered" evidence="4">
    <location>
        <begin position="58"/>
        <end position="79"/>
    </location>
</feature>
<dbReference type="PANTHER" id="PTHR48051:SF1">
    <property type="entry name" value="RAS SUPPRESSOR PROTEIN 1"/>
    <property type="match status" value="1"/>
</dbReference>
<feature type="domain" description="Disease resistance R13L4/SHOC-2-like LRR" evidence="5">
    <location>
        <begin position="225"/>
        <end position="453"/>
    </location>
</feature>
<evidence type="ECO:0000256" key="3">
    <source>
        <dbReference type="ARBA" id="ARBA00022737"/>
    </source>
</evidence>
<keyword evidence="2" id="KW-0433">Leucine-rich repeat</keyword>
<feature type="compositionally biased region" description="Polar residues" evidence="4">
    <location>
        <begin position="70"/>
        <end position="79"/>
    </location>
</feature>
<feature type="compositionally biased region" description="Basic and acidic residues" evidence="4">
    <location>
        <begin position="13"/>
        <end position="29"/>
    </location>
</feature>
<sequence>MHWSTPGLLARRASSDPRRRRRLVMEPDMSKSSLGGLDMVQTRAADEGTSAQHAIECNPLDGEEPRNKQARSSGIQEATTSTTVAGAGEFALAALATPGPPQLTIVGHLEPDDRMRLGSACTSLRLASRDWFPEVTAVVQPYKLDVASLAAWLERHQAQLNLVLKVFGTSASASEWACSTIAALPAPLVSSCTASPGLPGAVSTLTALTSLSVKGRNLYDDTYRLPAHHLGTLSRLRQLSLTCVVLRDTAEELLSLPALKDLRALGLSSCRLERLPRAMSALTQLTALDLASNHQISALTSLTTLQRLQSLNLHWCGIVAATVQLSALTALTRLNLSDNRPESGWQHLLLAQLQDLNLHSCGLSAVPEQLSALTALTSLNLSSNTEVAGGWQYLLPLAGLRDLNLSRCGLTEVPQQASSLTTLTLLDLSVNWMTSGGWHHLLSLTQLQDLDLHSCHLRTVPEQLSVLTALTSLNLGTNQLLQSGWQHLLPLKQLRYLDLQAVGLSEQEASPLLAMLRADLKTVMLAVRDWWPGAALCSCP</sequence>
<reference evidence="6" key="1">
    <citation type="journal article" date="2019" name="Plant J.">
        <title>Chlorella vulgaris genome assembly and annotation reveals the molecular basis for metabolic acclimation to high light conditions.</title>
        <authorList>
            <person name="Cecchin M."/>
            <person name="Marcolungo L."/>
            <person name="Rossato M."/>
            <person name="Girolomoni L."/>
            <person name="Cosentino E."/>
            <person name="Cuine S."/>
            <person name="Li-Beisson Y."/>
            <person name="Delledonne M."/>
            <person name="Ballottari M."/>
        </authorList>
    </citation>
    <scope>NUCLEOTIDE SEQUENCE</scope>
    <source>
        <strain evidence="6">211/11P</strain>
    </source>
</reference>
<dbReference type="PANTHER" id="PTHR48051">
    <property type="match status" value="1"/>
</dbReference>
<dbReference type="InterPro" id="IPR032675">
    <property type="entry name" value="LRR_dom_sf"/>
</dbReference>
<keyword evidence="3" id="KW-0677">Repeat</keyword>
<evidence type="ECO:0000256" key="4">
    <source>
        <dbReference type="SAM" id="MobiDB-lite"/>
    </source>
</evidence>
<dbReference type="Gene3D" id="3.80.10.10">
    <property type="entry name" value="Ribonuclease Inhibitor"/>
    <property type="match status" value="2"/>
</dbReference>
<reference evidence="6" key="2">
    <citation type="submission" date="2020-11" db="EMBL/GenBank/DDBJ databases">
        <authorList>
            <person name="Cecchin M."/>
            <person name="Marcolungo L."/>
            <person name="Rossato M."/>
            <person name="Girolomoni L."/>
            <person name="Cosentino E."/>
            <person name="Cuine S."/>
            <person name="Li-Beisson Y."/>
            <person name="Delledonne M."/>
            <person name="Ballottari M."/>
        </authorList>
    </citation>
    <scope>NUCLEOTIDE SEQUENCE</scope>
    <source>
        <strain evidence="6">211/11P</strain>
        <tissue evidence="6">Whole cell</tissue>
    </source>
</reference>
<accession>A0A9D4THW8</accession>
<protein>
    <recommendedName>
        <fullName evidence="5">Disease resistance R13L4/SHOC-2-like LRR domain-containing protein</fullName>
    </recommendedName>
</protein>
<proteinExistence type="predicted"/>
<name>A0A9D4THW8_CHLVU</name>
<dbReference type="EMBL" id="SIDB01000011">
    <property type="protein sequence ID" value="KAI3426026.1"/>
    <property type="molecule type" value="Genomic_DNA"/>
</dbReference>
<evidence type="ECO:0000259" key="5">
    <source>
        <dbReference type="Pfam" id="PF23598"/>
    </source>
</evidence>
<dbReference type="Proteomes" id="UP001055712">
    <property type="component" value="Unassembled WGS sequence"/>
</dbReference>
<dbReference type="SMART" id="SM00369">
    <property type="entry name" value="LRR_TYP"/>
    <property type="match status" value="5"/>
</dbReference>
<dbReference type="InterPro" id="IPR050216">
    <property type="entry name" value="LRR_domain-containing"/>
</dbReference>